<dbReference type="Pfam" id="PF00001">
    <property type="entry name" value="7tm_1"/>
    <property type="match status" value="1"/>
</dbReference>
<evidence type="ECO:0000256" key="3">
    <source>
        <dbReference type="ARBA" id="ARBA00022692"/>
    </source>
</evidence>
<evidence type="ECO:0000313" key="10">
    <source>
        <dbReference type="RefSeq" id="XP_019622286.1"/>
    </source>
</evidence>
<feature type="compositionally biased region" description="Basic and acidic residues" evidence="6">
    <location>
        <begin position="361"/>
        <end position="377"/>
    </location>
</feature>
<feature type="compositionally biased region" description="Polar residues" evidence="6">
    <location>
        <begin position="342"/>
        <end position="360"/>
    </location>
</feature>
<feature type="transmembrane region" description="Helical" evidence="7">
    <location>
        <begin position="113"/>
        <end position="133"/>
    </location>
</feature>
<evidence type="ECO:0000256" key="4">
    <source>
        <dbReference type="ARBA" id="ARBA00022989"/>
    </source>
</evidence>
<protein>
    <submittedName>
        <fullName evidence="10">Uncharacterized protein LOC109468482</fullName>
    </submittedName>
</protein>
<dbReference type="GO" id="GO:0004930">
    <property type="term" value="F:G protein-coupled receptor activity"/>
    <property type="evidence" value="ECO:0007669"/>
    <property type="project" value="InterPro"/>
</dbReference>
<gene>
    <name evidence="10" type="primary">LOC109468482</name>
</gene>
<feature type="domain" description="G-protein coupled receptors family 1 profile" evidence="8">
    <location>
        <begin position="95"/>
        <end position="178"/>
    </location>
</feature>
<reference evidence="10" key="1">
    <citation type="submission" date="2025-08" db="UniProtKB">
        <authorList>
            <consortium name="RefSeq"/>
        </authorList>
    </citation>
    <scope>IDENTIFICATION</scope>
    <source>
        <tissue evidence="10">Gonad</tissue>
    </source>
</reference>
<dbReference type="AlphaFoldDB" id="A0A6P4YYB8"/>
<evidence type="ECO:0000313" key="9">
    <source>
        <dbReference type="Proteomes" id="UP000515135"/>
    </source>
</evidence>
<dbReference type="KEGG" id="bbel:109468482"/>
<dbReference type="Gene3D" id="1.20.1070.10">
    <property type="entry name" value="Rhodopsin 7-helix transmembrane proteins"/>
    <property type="match status" value="2"/>
</dbReference>
<organism evidence="9 10">
    <name type="scientific">Branchiostoma belcheri</name>
    <name type="common">Amphioxus</name>
    <dbReference type="NCBI Taxonomy" id="7741"/>
    <lineage>
        <taxon>Eukaryota</taxon>
        <taxon>Metazoa</taxon>
        <taxon>Chordata</taxon>
        <taxon>Cephalochordata</taxon>
        <taxon>Leptocardii</taxon>
        <taxon>Amphioxiformes</taxon>
        <taxon>Branchiostomatidae</taxon>
        <taxon>Branchiostoma</taxon>
    </lineage>
</organism>
<feature type="transmembrane region" description="Helical" evidence="7">
    <location>
        <begin position="153"/>
        <end position="176"/>
    </location>
</feature>
<evidence type="ECO:0000256" key="1">
    <source>
        <dbReference type="ARBA" id="ARBA00004651"/>
    </source>
</evidence>
<evidence type="ECO:0000256" key="6">
    <source>
        <dbReference type="SAM" id="MobiDB-lite"/>
    </source>
</evidence>
<keyword evidence="2" id="KW-1003">Cell membrane</keyword>
<feature type="compositionally biased region" description="Low complexity" evidence="6">
    <location>
        <begin position="317"/>
        <end position="334"/>
    </location>
</feature>
<evidence type="ECO:0000256" key="2">
    <source>
        <dbReference type="ARBA" id="ARBA00022475"/>
    </source>
</evidence>
<dbReference type="GO" id="GO:0005886">
    <property type="term" value="C:plasma membrane"/>
    <property type="evidence" value="ECO:0007669"/>
    <property type="project" value="UniProtKB-SubCell"/>
</dbReference>
<keyword evidence="5 7" id="KW-0472">Membrane</keyword>
<name>A0A6P4YYB8_BRABE</name>
<dbReference type="GeneID" id="109468482"/>
<evidence type="ECO:0000256" key="7">
    <source>
        <dbReference type="SAM" id="Phobius"/>
    </source>
</evidence>
<keyword evidence="4 7" id="KW-1133">Transmembrane helix</keyword>
<keyword evidence="9" id="KW-1185">Reference proteome</keyword>
<feature type="transmembrane region" description="Helical" evidence="7">
    <location>
        <begin position="83"/>
        <end position="104"/>
    </location>
</feature>
<dbReference type="RefSeq" id="XP_019622286.1">
    <property type="nucleotide sequence ID" value="XM_019766727.1"/>
</dbReference>
<dbReference type="InterPro" id="IPR017452">
    <property type="entry name" value="GPCR_Rhodpsn_7TM"/>
</dbReference>
<dbReference type="SUPFAM" id="SSF81321">
    <property type="entry name" value="Family A G protein-coupled receptor-like"/>
    <property type="match status" value="2"/>
</dbReference>
<sequence length="389" mass="42659">MTPYVLLRFSLALQQNRSPSNTMWNNSSASLFAPGNTFETFDGQASCLLWHLQNTTVFQGYAAAQETCSMYENTEELGTATAVISWLLGLLIVTCNIAVILGIIRTPQLHKPLYIYMANLAVSDFVGGVGLLYRTVDPIELMRMRSMMNIVTFLMYSQVVSASALSLLSVNSYIAVRHHVFFHNHAGLKERRGRRFGAQLGEGNNHGQNGPRQPNNIAQIEAERRHKRSVQKARTVLTYVVVAFVFWLLPLVLIPICLTLEGGCPALDSPHARAALITVNSAINPIASITRTPDLRRGILQTVTDIGRALVSRIRRGNPANPQGQQPAPGGAPNLPDGTARDTGQNIPTGQLNAGHSKSPANKDRMRTKEAFTKARSDSLTVIDIDQHL</sequence>
<feature type="transmembrane region" description="Helical" evidence="7">
    <location>
        <begin position="236"/>
        <end position="256"/>
    </location>
</feature>
<dbReference type="PANTHER" id="PTHR22750">
    <property type="entry name" value="G-PROTEIN COUPLED RECEPTOR"/>
    <property type="match status" value="1"/>
</dbReference>
<evidence type="ECO:0000259" key="8">
    <source>
        <dbReference type="PROSITE" id="PS50262"/>
    </source>
</evidence>
<proteinExistence type="predicted"/>
<dbReference type="PRINTS" id="PR00237">
    <property type="entry name" value="GPCRRHODOPSN"/>
</dbReference>
<dbReference type="PROSITE" id="PS50262">
    <property type="entry name" value="G_PROTEIN_RECEP_F1_2"/>
    <property type="match status" value="1"/>
</dbReference>
<keyword evidence="3 7" id="KW-0812">Transmembrane</keyword>
<dbReference type="InterPro" id="IPR000276">
    <property type="entry name" value="GPCR_Rhodpsn"/>
</dbReference>
<dbReference type="Proteomes" id="UP000515135">
    <property type="component" value="Unplaced"/>
</dbReference>
<dbReference type="OrthoDB" id="10254436at2759"/>
<evidence type="ECO:0000256" key="5">
    <source>
        <dbReference type="ARBA" id="ARBA00023136"/>
    </source>
</evidence>
<accession>A0A6P4YYB8</accession>
<comment type="subcellular location">
    <subcellularLocation>
        <location evidence="1">Cell membrane</location>
        <topology evidence="1">Multi-pass membrane protein</topology>
    </subcellularLocation>
</comment>
<feature type="region of interest" description="Disordered" evidence="6">
    <location>
        <begin position="316"/>
        <end position="378"/>
    </location>
</feature>